<dbReference type="EMBL" id="CP022129">
    <property type="protein sequence ID" value="ASF48516.1"/>
    <property type="molecule type" value="Genomic_DNA"/>
</dbReference>
<evidence type="ECO:0000313" key="2">
    <source>
        <dbReference type="Proteomes" id="UP000197019"/>
    </source>
</evidence>
<keyword evidence="2" id="KW-1185">Reference proteome</keyword>
<protein>
    <submittedName>
        <fullName evidence="1">Uncharacterized protein</fullName>
    </submittedName>
</protein>
<evidence type="ECO:0000313" key="1">
    <source>
        <dbReference type="EMBL" id="ASF48516.1"/>
    </source>
</evidence>
<accession>A0A1Z4C4N5</accession>
<name>A0A1Z4C4N5_9GAMM</name>
<proteinExistence type="predicted"/>
<sequence length="105" mass="12436">MQLFISHLVGLDEQLGPHSEMIGFMFYLQAFELETYTYYEINKEFCNLLSSYNDFFGLKFSVFDFVLDKNNNLKFLESNPNGQWLWLDKYSDLNISKYLAEVLTS</sequence>
<dbReference type="KEGG" id="mpsy:CEK71_22025"/>
<dbReference type="OrthoDB" id="583309at2"/>
<dbReference type="AlphaFoldDB" id="A0A1Z4C4N5"/>
<dbReference type="Gene3D" id="3.30.470.20">
    <property type="entry name" value="ATP-grasp fold, B domain"/>
    <property type="match status" value="1"/>
</dbReference>
<reference evidence="1 2" key="1">
    <citation type="submission" date="2017-06" db="EMBL/GenBank/DDBJ databases">
        <title>Genome Sequencing of the methanotroph Methylovulum psychrotolerants str. HV10-M2 isolated from a high-altitude environment.</title>
        <authorList>
            <person name="Mateos-Rivera A."/>
        </authorList>
    </citation>
    <scope>NUCLEOTIDE SEQUENCE [LARGE SCALE GENOMIC DNA]</scope>
    <source>
        <strain evidence="1 2">HV10_M2</strain>
    </source>
</reference>
<gene>
    <name evidence="1" type="ORF">CEK71_22025</name>
</gene>
<dbReference type="RefSeq" id="WP_088621378.1">
    <property type="nucleotide sequence ID" value="NZ_CP022129.1"/>
</dbReference>
<organism evidence="1 2">
    <name type="scientific">Methylovulum psychrotolerans</name>
    <dbReference type="NCBI Taxonomy" id="1704499"/>
    <lineage>
        <taxon>Bacteria</taxon>
        <taxon>Pseudomonadati</taxon>
        <taxon>Pseudomonadota</taxon>
        <taxon>Gammaproteobacteria</taxon>
        <taxon>Methylococcales</taxon>
        <taxon>Methylococcaceae</taxon>
        <taxon>Methylovulum</taxon>
    </lineage>
</organism>
<dbReference type="SUPFAM" id="SSF56059">
    <property type="entry name" value="Glutathione synthetase ATP-binding domain-like"/>
    <property type="match status" value="1"/>
</dbReference>
<dbReference type="Proteomes" id="UP000197019">
    <property type="component" value="Chromosome"/>
</dbReference>